<dbReference type="Proteomes" id="UP000051373">
    <property type="component" value="Unassembled WGS sequence"/>
</dbReference>
<feature type="domain" description="RCK N-terminal" evidence="3">
    <location>
        <begin position="106"/>
        <end position="224"/>
    </location>
</feature>
<dbReference type="AlphaFoldDB" id="A0A0S8FWU8"/>
<dbReference type="PANTHER" id="PTHR43833:SF9">
    <property type="entry name" value="POTASSIUM CHANNEL PROTEIN YUGO-RELATED"/>
    <property type="match status" value="1"/>
</dbReference>
<dbReference type="GO" id="GO:0008324">
    <property type="term" value="F:monoatomic cation transmembrane transporter activity"/>
    <property type="evidence" value="ECO:0007669"/>
    <property type="project" value="InterPro"/>
</dbReference>
<dbReference type="Gene3D" id="1.10.287.70">
    <property type="match status" value="1"/>
</dbReference>
<evidence type="ECO:0000259" key="3">
    <source>
        <dbReference type="PROSITE" id="PS51201"/>
    </source>
</evidence>
<keyword evidence="2" id="KW-0812">Transmembrane</keyword>
<dbReference type="SUPFAM" id="SSF116726">
    <property type="entry name" value="TrkA C-terminal domain-like"/>
    <property type="match status" value="1"/>
</dbReference>
<dbReference type="Gene3D" id="3.30.70.1450">
    <property type="entry name" value="Regulator of K+ conductance, C-terminal domain"/>
    <property type="match status" value="1"/>
</dbReference>
<dbReference type="EMBL" id="LJUJ01000005">
    <property type="protein sequence ID" value="KPK64188.1"/>
    <property type="molecule type" value="Genomic_DNA"/>
</dbReference>
<comment type="caution">
    <text evidence="5">The sequence shown here is derived from an EMBL/GenBank/DDBJ whole genome shotgun (WGS) entry which is preliminary data.</text>
</comment>
<organism evidence="5 6">
    <name type="scientific">candidate division WOR_3 bacterium SM23_42</name>
    <dbReference type="NCBI Taxonomy" id="1703779"/>
    <lineage>
        <taxon>Bacteria</taxon>
        <taxon>Bacteria division WOR-3</taxon>
    </lineage>
</organism>
<dbReference type="Pfam" id="PF02080">
    <property type="entry name" value="TrkA_C"/>
    <property type="match status" value="1"/>
</dbReference>
<sequence length="333" mass="36678">MVQKRITTIIIAFITVIFGGTIGYTIIEGWPFNEALYMTIITVSTVGFQEVRPLSITGRIFTIILILSGIMIIAAGANFIFSSIIHGTFRDVFRRQGMEKKLAKIENHFIICGLGTIGEDIIKEFIRVGKPFVLIEMQKEVAEKMEKDHPDMLYVIGNATDDEVLKRAGIDKAKGVIAVLRHDADNLYICLSARSLNPKLRIISRAIESESIDKLRRAGADYVFSPERIGGVSLAAAALRPTVTSFLDTILKGEHLNLLLDEVTVRRNSAVAGKTLKDADITKNIGIIILAIKSATIDKLTFNPSSDTVIKPDDTLISFGAPEQMTQLKKICS</sequence>
<dbReference type="SUPFAM" id="SSF51735">
    <property type="entry name" value="NAD(P)-binding Rossmann-fold domains"/>
    <property type="match status" value="1"/>
</dbReference>
<keyword evidence="2" id="KW-0472">Membrane</keyword>
<dbReference type="InterPro" id="IPR050721">
    <property type="entry name" value="Trk_Ktr_HKT_K-transport"/>
</dbReference>
<comment type="subcellular location">
    <subcellularLocation>
        <location evidence="1">Cell membrane</location>
        <topology evidence="1">Multi-pass membrane protein</topology>
    </subcellularLocation>
</comment>
<reference evidence="5 6" key="1">
    <citation type="journal article" date="2015" name="Microbiome">
        <title>Genomic resolution of linkages in carbon, nitrogen, and sulfur cycling among widespread estuary sediment bacteria.</title>
        <authorList>
            <person name="Baker B.J."/>
            <person name="Lazar C.S."/>
            <person name="Teske A.P."/>
            <person name="Dick G.J."/>
        </authorList>
    </citation>
    <scope>NUCLEOTIDE SEQUENCE [LARGE SCALE GENOMIC DNA]</scope>
    <source>
        <strain evidence="5">SM23_42</strain>
    </source>
</reference>
<feature type="transmembrane region" description="Helical" evidence="2">
    <location>
        <begin position="7"/>
        <end position="27"/>
    </location>
</feature>
<dbReference type="PROSITE" id="PS51201">
    <property type="entry name" value="RCK_N"/>
    <property type="match status" value="1"/>
</dbReference>
<feature type="transmembrane region" description="Helical" evidence="2">
    <location>
        <begin position="60"/>
        <end position="85"/>
    </location>
</feature>
<feature type="domain" description="RCK C-terminal" evidence="4">
    <location>
        <begin position="248"/>
        <end position="333"/>
    </location>
</feature>
<dbReference type="PANTHER" id="PTHR43833">
    <property type="entry name" value="POTASSIUM CHANNEL PROTEIN 2-RELATED-RELATED"/>
    <property type="match status" value="1"/>
</dbReference>
<evidence type="ECO:0000259" key="4">
    <source>
        <dbReference type="PROSITE" id="PS51202"/>
    </source>
</evidence>
<dbReference type="STRING" id="1703779.AMJ83_03680"/>
<evidence type="ECO:0000313" key="6">
    <source>
        <dbReference type="Proteomes" id="UP000051373"/>
    </source>
</evidence>
<dbReference type="GO" id="GO:0006813">
    <property type="term" value="P:potassium ion transport"/>
    <property type="evidence" value="ECO:0007669"/>
    <property type="project" value="InterPro"/>
</dbReference>
<dbReference type="Pfam" id="PF07885">
    <property type="entry name" value="Ion_trans_2"/>
    <property type="match status" value="1"/>
</dbReference>
<keyword evidence="2" id="KW-1133">Transmembrane helix</keyword>
<dbReference type="InterPro" id="IPR036721">
    <property type="entry name" value="RCK_C_sf"/>
</dbReference>
<name>A0A0S8FWU8_UNCW3</name>
<dbReference type="GO" id="GO:0005886">
    <property type="term" value="C:plasma membrane"/>
    <property type="evidence" value="ECO:0007669"/>
    <property type="project" value="UniProtKB-SubCell"/>
</dbReference>
<evidence type="ECO:0000256" key="1">
    <source>
        <dbReference type="ARBA" id="ARBA00004651"/>
    </source>
</evidence>
<dbReference type="Pfam" id="PF02254">
    <property type="entry name" value="TrkA_N"/>
    <property type="match status" value="1"/>
</dbReference>
<protein>
    <recommendedName>
        <fullName evidence="7">Potassium channel protein</fullName>
    </recommendedName>
</protein>
<dbReference type="InterPro" id="IPR013099">
    <property type="entry name" value="K_chnl_dom"/>
</dbReference>
<proteinExistence type="predicted"/>
<dbReference type="PROSITE" id="PS51202">
    <property type="entry name" value="RCK_C"/>
    <property type="match status" value="1"/>
</dbReference>
<evidence type="ECO:0008006" key="7">
    <source>
        <dbReference type="Google" id="ProtNLM"/>
    </source>
</evidence>
<dbReference type="InterPro" id="IPR003148">
    <property type="entry name" value="RCK_N"/>
</dbReference>
<dbReference type="InterPro" id="IPR036291">
    <property type="entry name" value="NAD(P)-bd_dom_sf"/>
</dbReference>
<dbReference type="InterPro" id="IPR006037">
    <property type="entry name" value="RCK_C"/>
</dbReference>
<accession>A0A0S8FWU8</accession>
<dbReference type="SUPFAM" id="SSF81324">
    <property type="entry name" value="Voltage-gated potassium channels"/>
    <property type="match status" value="1"/>
</dbReference>
<dbReference type="Gene3D" id="3.40.50.720">
    <property type="entry name" value="NAD(P)-binding Rossmann-like Domain"/>
    <property type="match status" value="1"/>
</dbReference>
<dbReference type="PATRIC" id="fig|1703779.3.peg.809"/>
<gene>
    <name evidence="5" type="ORF">AMJ83_03680</name>
</gene>
<evidence type="ECO:0000256" key="2">
    <source>
        <dbReference type="SAM" id="Phobius"/>
    </source>
</evidence>
<evidence type="ECO:0000313" key="5">
    <source>
        <dbReference type="EMBL" id="KPK64188.1"/>
    </source>
</evidence>